<dbReference type="NCBIfam" id="TIGR00675">
    <property type="entry name" value="dcm"/>
    <property type="match status" value="1"/>
</dbReference>
<sequence length="235" mass="25338">DLFSGIGGFALAAQAVGWQTIGFCEIDPYCQRVLRRHWPDVPIYDDVRTLSGNAVGHVDIITGGFPCQDISWAGPGDGIGGKRSGLWGEYGRIIGEIRPRLVVVENVAALLSRGMGVVCGDLARIGYDAEWSTVSACSVGAPHMRPRVFIVAYPNGVYGRSGFWNTAVQKDWTIQAVDDLKSSRINWRARLANPSELYGGADGLPNGPHRNRGIGNAIVPKVAETIFRGIAAPDY</sequence>
<keyword evidence="2" id="KW-0489">Methyltransferase</keyword>
<reference evidence="5" key="1">
    <citation type="journal article" date="2015" name="Nature">
        <title>Complex archaea that bridge the gap between prokaryotes and eukaryotes.</title>
        <authorList>
            <person name="Spang A."/>
            <person name="Saw J.H."/>
            <person name="Jorgensen S.L."/>
            <person name="Zaremba-Niedzwiedzka K."/>
            <person name="Martijn J."/>
            <person name="Lind A.E."/>
            <person name="van Eijk R."/>
            <person name="Schleper C."/>
            <person name="Guy L."/>
            <person name="Ettema T.J."/>
        </authorList>
    </citation>
    <scope>NUCLEOTIDE SEQUENCE</scope>
</reference>
<name>A0A0F9CUY9_9ZZZZ</name>
<dbReference type="PROSITE" id="PS00094">
    <property type="entry name" value="C5_MTASE_1"/>
    <property type="match status" value="1"/>
</dbReference>
<dbReference type="InterPro" id="IPR029063">
    <property type="entry name" value="SAM-dependent_MTases_sf"/>
</dbReference>
<gene>
    <name evidence="5" type="ORF">LCGC14_2357280</name>
</gene>
<dbReference type="GO" id="GO:0003677">
    <property type="term" value="F:DNA binding"/>
    <property type="evidence" value="ECO:0007669"/>
    <property type="project" value="TreeGrafter"/>
</dbReference>
<protein>
    <recommendedName>
        <fullName evidence="1">DNA (cytosine-5-)-methyltransferase</fullName>
        <ecNumber evidence="1">2.1.1.37</ecNumber>
    </recommendedName>
</protein>
<dbReference type="InterPro" id="IPR001525">
    <property type="entry name" value="C5_MeTfrase"/>
</dbReference>
<dbReference type="SUPFAM" id="SSF53335">
    <property type="entry name" value="S-adenosyl-L-methionine-dependent methyltransferases"/>
    <property type="match status" value="1"/>
</dbReference>
<dbReference type="InterPro" id="IPR050390">
    <property type="entry name" value="C5-Methyltransferase"/>
</dbReference>
<dbReference type="PANTHER" id="PTHR10629:SF52">
    <property type="entry name" value="DNA (CYTOSINE-5)-METHYLTRANSFERASE 1"/>
    <property type="match status" value="1"/>
</dbReference>
<evidence type="ECO:0000256" key="3">
    <source>
        <dbReference type="ARBA" id="ARBA00022679"/>
    </source>
</evidence>
<dbReference type="GO" id="GO:0044027">
    <property type="term" value="P:negative regulation of gene expression via chromosomal CpG island methylation"/>
    <property type="evidence" value="ECO:0007669"/>
    <property type="project" value="TreeGrafter"/>
</dbReference>
<feature type="non-terminal residue" evidence="5">
    <location>
        <position position="1"/>
    </location>
</feature>
<dbReference type="PROSITE" id="PS00095">
    <property type="entry name" value="C5_MTASE_2"/>
    <property type="match status" value="1"/>
</dbReference>
<dbReference type="InterPro" id="IPR031303">
    <property type="entry name" value="C5_meth_CS"/>
</dbReference>
<accession>A0A0F9CUY9</accession>
<evidence type="ECO:0000256" key="2">
    <source>
        <dbReference type="ARBA" id="ARBA00022603"/>
    </source>
</evidence>
<dbReference type="EMBL" id="LAZR01034446">
    <property type="protein sequence ID" value="KKL45276.1"/>
    <property type="molecule type" value="Genomic_DNA"/>
</dbReference>
<dbReference type="GO" id="GO:0005634">
    <property type="term" value="C:nucleus"/>
    <property type="evidence" value="ECO:0007669"/>
    <property type="project" value="TreeGrafter"/>
</dbReference>
<evidence type="ECO:0000256" key="4">
    <source>
        <dbReference type="ARBA" id="ARBA00022691"/>
    </source>
</evidence>
<dbReference type="Gene3D" id="3.40.50.150">
    <property type="entry name" value="Vaccinia Virus protein VP39"/>
    <property type="match status" value="1"/>
</dbReference>
<evidence type="ECO:0000256" key="1">
    <source>
        <dbReference type="ARBA" id="ARBA00011975"/>
    </source>
</evidence>
<comment type="caution">
    <text evidence="5">The sequence shown here is derived from an EMBL/GenBank/DDBJ whole genome shotgun (WGS) entry which is preliminary data.</text>
</comment>
<dbReference type="PRINTS" id="PR00105">
    <property type="entry name" value="C5METTRFRASE"/>
</dbReference>
<evidence type="ECO:0000313" key="5">
    <source>
        <dbReference type="EMBL" id="KKL45276.1"/>
    </source>
</evidence>
<dbReference type="PANTHER" id="PTHR10629">
    <property type="entry name" value="CYTOSINE-SPECIFIC METHYLTRANSFERASE"/>
    <property type="match status" value="1"/>
</dbReference>
<proteinExistence type="predicted"/>
<organism evidence="5">
    <name type="scientific">marine sediment metagenome</name>
    <dbReference type="NCBI Taxonomy" id="412755"/>
    <lineage>
        <taxon>unclassified sequences</taxon>
        <taxon>metagenomes</taxon>
        <taxon>ecological metagenomes</taxon>
    </lineage>
</organism>
<dbReference type="GO" id="GO:0032259">
    <property type="term" value="P:methylation"/>
    <property type="evidence" value="ECO:0007669"/>
    <property type="project" value="UniProtKB-KW"/>
</dbReference>
<keyword evidence="4" id="KW-0949">S-adenosyl-L-methionine</keyword>
<keyword evidence="3" id="KW-0808">Transferase</keyword>
<dbReference type="GO" id="GO:0003886">
    <property type="term" value="F:DNA (cytosine-5-)-methyltransferase activity"/>
    <property type="evidence" value="ECO:0007669"/>
    <property type="project" value="UniProtKB-EC"/>
</dbReference>
<dbReference type="PROSITE" id="PS51679">
    <property type="entry name" value="SAM_MT_C5"/>
    <property type="match status" value="1"/>
</dbReference>
<dbReference type="Pfam" id="PF00145">
    <property type="entry name" value="DNA_methylase"/>
    <property type="match status" value="1"/>
</dbReference>
<dbReference type="InterPro" id="IPR018117">
    <property type="entry name" value="C5_DNA_meth_AS"/>
</dbReference>
<dbReference type="AlphaFoldDB" id="A0A0F9CUY9"/>
<dbReference type="EC" id="2.1.1.37" evidence="1"/>